<dbReference type="GO" id="GO:0004197">
    <property type="term" value="F:cysteine-type endopeptidase activity"/>
    <property type="evidence" value="ECO:0007669"/>
    <property type="project" value="InterPro"/>
</dbReference>
<feature type="domain" description="Peptidase C14 caspase" evidence="3">
    <location>
        <begin position="33"/>
        <end position="246"/>
    </location>
</feature>
<evidence type="ECO:0000256" key="1">
    <source>
        <dbReference type="SAM" id="MobiDB-lite"/>
    </source>
</evidence>
<sequence>MRFIAIIALLVAVLASGPAHKAYAEIEFGRYEALVIGINDYRDLPRLKTAVNDASAVHDLLMRRYGFNSTLLLNPSRYELVRALDEMRGRLTEQDNLLVYYAGHGVLDEAADQGFWLPIDAEKDSQANWVSIATVTATLRAVSAKHVLVVSDSCYSGTLTRDAPIVIPTGAEREAELRRISTKRARKALTSGGLEPVADGGGDGHSVFARALLETLEKNDDVLDGHQLYSRLRRPVITNSAQTPLYADIRFANDQGGDFLFVPRVAVYGAPPPPAPAAAASSPDQSLALDMAFWNSVKDSRNEAMLNAYLARFPAGVFAELARIKIASLQTAAPAAPAAIVETPAPAPAEAPAAAPVADALQVVASRPEATEPAAQPASQPAAELEGSSGIGPRIEDLVRPGDSRRPDLVASIAARDALQMAAIYPPAPSVAPPPTYTPSVPAVASPSETFYVKSVTTVWTRPELFSSRVGTLQDIGSLAPVIGRTSDGSWLHVRLPDGNTGWVAANALSRTPIRNESGASEAAEWQEIQYTKDRSAIERYLQKYPNGPYSGLARWRLEEIRSPLGD</sequence>
<feature type="chain" id="PRO_5013300410" evidence="2">
    <location>
        <begin position="22"/>
        <end position="567"/>
    </location>
</feature>
<dbReference type="Proteomes" id="UP000193200">
    <property type="component" value="Unassembled WGS sequence"/>
</dbReference>
<feature type="signal peptide" evidence="2">
    <location>
        <begin position="1"/>
        <end position="21"/>
    </location>
</feature>
<dbReference type="InterPro" id="IPR052039">
    <property type="entry name" value="Caspase-related_regulators"/>
</dbReference>
<gene>
    <name evidence="4" type="ORF">OCH7691_01189</name>
</gene>
<evidence type="ECO:0000259" key="3">
    <source>
        <dbReference type="Pfam" id="PF00656"/>
    </source>
</evidence>
<keyword evidence="2" id="KW-0732">Signal</keyword>
<feature type="compositionally biased region" description="Low complexity" evidence="1">
    <location>
        <begin position="371"/>
        <end position="386"/>
    </location>
</feature>
<dbReference type="OrthoDB" id="112232at2"/>
<dbReference type="RefSeq" id="WP_085882437.1">
    <property type="nucleotide sequence ID" value="NZ_FWFR01000001.1"/>
</dbReference>
<dbReference type="EMBL" id="FWFR01000001">
    <property type="protein sequence ID" value="SLN32313.1"/>
    <property type="molecule type" value="Genomic_DNA"/>
</dbReference>
<proteinExistence type="predicted"/>
<feature type="compositionally biased region" description="Basic and acidic residues" evidence="1">
    <location>
        <begin position="394"/>
        <end position="403"/>
    </location>
</feature>
<organism evidence="4 5">
    <name type="scientific">Oceanibacterium hippocampi</name>
    <dbReference type="NCBI Taxonomy" id="745714"/>
    <lineage>
        <taxon>Bacteria</taxon>
        <taxon>Pseudomonadati</taxon>
        <taxon>Pseudomonadota</taxon>
        <taxon>Alphaproteobacteria</taxon>
        <taxon>Sneathiellales</taxon>
        <taxon>Sneathiellaceae</taxon>
        <taxon>Oceanibacterium</taxon>
    </lineage>
</organism>
<dbReference type="Gene3D" id="3.40.50.1460">
    <property type="match status" value="1"/>
</dbReference>
<dbReference type="Gene3D" id="2.30.30.40">
    <property type="entry name" value="SH3 Domains"/>
    <property type="match status" value="1"/>
</dbReference>
<accession>A0A1Y5S880</accession>
<name>A0A1Y5S880_9PROT</name>
<dbReference type="AlphaFoldDB" id="A0A1Y5S880"/>
<feature type="region of interest" description="Disordered" evidence="1">
    <location>
        <begin position="366"/>
        <end position="403"/>
    </location>
</feature>
<dbReference type="InterPro" id="IPR011600">
    <property type="entry name" value="Pept_C14_caspase"/>
</dbReference>
<dbReference type="InterPro" id="IPR029030">
    <property type="entry name" value="Caspase-like_dom_sf"/>
</dbReference>
<reference evidence="4 5" key="1">
    <citation type="submission" date="2017-03" db="EMBL/GenBank/DDBJ databases">
        <authorList>
            <person name="Afonso C.L."/>
            <person name="Miller P.J."/>
            <person name="Scott M.A."/>
            <person name="Spackman E."/>
            <person name="Goraichik I."/>
            <person name="Dimitrov K.M."/>
            <person name="Suarez D.L."/>
            <person name="Swayne D.E."/>
        </authorList>
    </citation>
    <scope>NUCLEOTIDE SEQUENCE [LARGE SCALE GENOMIC DNA]</scope>
    <source>
        <strain evidence="4 5">CECT 7691</strain>
    </source>
</reference>
<dbReference type="InParanoid" id="A0A1Y5S880"/>
<dbReference type="SUPFAM" id="SSF52129">
    <property type="entry name" value="Caspase-like"/>
    <property type="match status" value="1"/>
</dbReference>
<evidence type="ECO:0000313" key="4">
    <source>
        <dbReference type="EMBL" id="SLN32313.1"/>
    </source>
</evidence>
<dbReference type="PANTHER" id="PTHR22576">
    <property type="entry name" value="MUCOSA ASSOCIATED LYMPHOID TISSUE LYMPHOMA TRANSLOCATION PROTEIN 1/PARACASPASE"/>
    <property type="match status" value="1"/>
</dbReference>
<dbReference type="Pfam" id="PF00656">
    <property type="entry name" value="Peptidase_C14"/>
    <property type="match status" value="1"/>
</dbReference>
<evidence type="ECO:0000256" key="2">
    <source>
        <dbReference type="SAM" id="SignalP"/>
    </source>
</evidence>
<dbReference type="PANTHER" id="PTHR22576:SF37">
    <property type="entry name" value="MUCOSA-ASSOCIATED LYMPHOID TISSUE LYMPHOMA TRANSLOCATION PROTEIN 1"/>
    <property type="match status" value="1"/>
</dbReference>
<dbReference type="GO" id="GO:0006508">
    <property type="term" value="P:proteolysis"/>
    <property type="evidence" value="ECO:0007669"/>
    <property type="project" value="InterPro"/>
</dbReference>
<protein>
    <submittedName>
        <fullName evidence="4">Caspase domain protein</fullName>
    </submittedName>
</protein>
<keyword evidence="5" id="KW-1185">Reference proteome</keyword>
<evidence type="ECO:0000313" key="5">
    <source>
        <dbReference type="Proteomes" id="UP000193200"/>
    </source>
</evidence>